<evidence type="ECO:0000256" key="8">
    <source>
        <dbReference type="ARBA" id="ARBA00022842"/>
    </source>
</evidence>
<dbReference type="InterPro" id="IPR039657">
    <property type="entry name" value="Dimethylallyltransferase"/>
</dbReference>
<accession>L1N6B1</accession>
<dbReference type="EMBL" id="AMEP01000108">
    <property type="protein sequence ID" value="EKX98746.1"/>
    <property type="molecule type" value="Genomic_DNA"/>
</dbReference>
<dbReference type="GO" id="GO:0052381">
    <property type="term" value="F:tRNA dimethylallyltransferase activity"/>
    <property type="evidence" value="ECO:0007669"/>
    <property type="project" value="UniProtKB-UniRule"/>
</dbReference>
<dbReference type="HAMAP" id="MF_00185">
    <property type="entry name" value="IPP_trans"/>
    <property type="match status" value="1"/>
</dbReference>
<comment type="catalytic activity">
    <reaction evidence="9 10 11">
        <text>adenosine(37) in tRNA + dimethylallyl diphosphate = N(6)-dimethylallyladenosine(37) in tRNA + diphosphate</text>
        <dbReference type="Rhea" id="RHEA:26482"/>
        <dbReference type="Rhea" id="RHEA-COMP:10162"/>
        <dbReference type="Rhea" id="RHEA-COMP:10375"/>
        <dbReference type="ChEBI" id="CHEBI:33019"/>
        <dbReference type="ChEBI" id="CHEBI:57623"/>
        <dbReference type="ChEBI" id="CHEBI:74411"/>
        <dbReference type="ChEBI" id="CHEBI:74415"/>
        <dbReference type="EC" id="2.5.1.75"/>
    </reaction>
</comment>
<evidence type="ECO:0000256" key="3">
    <source>
        <dbReference type="ARBA" id="ARBA00005842"/>
    </source>
</evidence>
<dbReference type="RefSeq" id="WP_009163173.1">
    <property type="nucleotide sequence ID" value="NZ_KB291007.1"/>
</dbReference>
<dbReference type="Proteomes" id="UP000010433">
    <property type="component" value="Unassembled WGS sequence"/>
</dbReference>
<evidence type="ECO:0000313" key="15">
    <source>
        <dbReference type="Proteomes" id="UP000010433"/>
    </source>
</evidence>
<evidence type="ECO:0000256" key="2">
    <source>
        <dbReference type="ARBA" id="ARBA00003213"/>
    </source>
</evidence>
<sequence>MAEIKKKVLIVVVGPTGVGKTKLNIALARHYGTDVINADSRQMFKELKIGTAAPTTEEMCGVHHYFVGNLSVRDYYSASRFENDVLELLEKIFERSDIALMSGGSMMYIDAVCDGIDDIPTVDNTTREEVKRMLNEQGLDVLVEKLKKLDPEHWAEVDKKNWRRVCHALEICLMTGKTYSSFRKKEQKMRAFEIIKIGLNRPREEMYERINERVWAMVDAGLEAEARRMYSFRTLNALNTVGYKEIFSFFDGEISKDEAIRQIQSNTRRYMRKQLTWLKRDDRIKWFEPEDEGAIVNYIDRCIARQD</sequence>
<dbReference type="Gene3D" id="3.40.50.300">
    <property type="entry name" value="P-loop containing nucleotide triphosphate hydrolases"/>
    <property type="match status" value="1"/>
</dbReference>
<dbReference type="Pfam" id="PF01715">
    <property type="entry name" value="IPPT"/>
    <property type="match status" value="1"/>
</dbReference>
<comment type="cofactor">
    <cofactor evidence="1 10">
        <name>Mg(2+)</name>
        <dbReference type="ChEBI" id="CHEBI:18420"/>
    </cofactor>
</comment>
<feature type="site" description="Interaction with substrate tRNA" evidence="10">
    <location>
        <position position="127"/>
    </location>
</feature>
<feature type="site" description="Interaction with substrate tRNA" evidence="10">
    <location>
        <position position="105"/>
    </location>
</feature>
<dbReference type="InterPro" id="IPR018022">
    <property type="entry name" value="IPT"/>
</dbReference>
<evidence type="ECO:0000256" key="4">
    <source>
        <dbReference type="ARBA" id="ARBA00022679"/>
    </source>
</evidence>
<keyword evidence="4 10" id="KW-0808">Transferase</keyword>
<evidence type="ECO:0000256" key="13">
    <source>
        <dbReference type="RuleBase" id="RU003785"/>
    </source>
</evidence>
<dbReference type="AlphaFoldDB" id="L1N6B1"/>
<dbReference type="STRING" id="1127699.HMPREF9151_01866"/>
<evidence type="ECO:0000256" key="9">
    <source>
        <dbReference type="ARBA" id="ARBA00049563"/>
    </source>
</evidence>
<dbReference type="PANTHER" id="PTHR11088">
    <property type="entry name" value="TRNA DIMETHYLALLYLTRANSFERASE"/>
    <property type="match status" value="1"/>
</dbReference>
<comment type="subunit">
    <text evidence="10">Monomer.</text>
</comment>
<keyword evidence="5 10" id="KW-0819">tRNA processing</keyword>
<evidence type="ECO:0000256" key="12">
    <source>
        <dbReference type="RuleBase" id="RU003784"/>
    </source>
</evidence>
<comment type="caution">
    <text evidence="10">Lacks conserved residue(s) required for the propagation of feature annotation.</text>
</comment>
<dbReference type="InterPro" id="IPR027417">
    <property type="entry name" value="P-loop_NTPase"/>
</dbReference>
<keyword evidence="7 10" id="KW-0067">ATP-binding</keyword>
<dbReference type="GO" id="GO:0005524">
    <property type="term" value="F:ATP binding"/>
    <property type="evidence" value="ECO:0007669"/>
    <property type="project" value="UniProtKB-UniRule"/>
</dbReference>
<dbReference type="GO" id="GO:0006400">
    <property type="term" value="P:tRNA modification"/>
    <property type="evidence" value="ECO:0007669"/>
    <property type="project" value="TreeGrafter"/>
</dbReference>
<feature type="binding site" evidence="10">
    <location>
        <begin position="14"/>
        <end position="21"/>
    </location>
    <ligand>
        <name>ATP</name>
        <dbReference type="ChEBI" id="CHEBI:30616"/>
    </ligand>
</feature>
<evidence type="ECO:0000313" key="14">
    <source>
        <dbReference type="EMBL" id="EKX98746.1"/>
    </source>
</evidence>
<evidence type="ECO:0000256" key="11">
    <source>
        <dbReference type="RuleBase" id="RU003783"/>
    </source>
</evidence>
<evidence type="ECO:0000256" key="10">
    <source>
        <dbReference type="HAMAP-Rule" id="MF_00185"/>
    </source>
</evidence>
<evidence type="ECO:0000256" key="7">
    <source>
        <dbReference type="ARBA" id="ARBA00022840"/>
    </source>
</evidence>
<keyword evidence="6 10" id="KW-0547">Nucleotide-binding</keyword>
<dbReference type="NCBIfam" id="TIGR00174">
    <property type="entry name" value="miaA"/>
    <property type="match status" value="1"/>
</dbReference>
<comment type="function">
    <text evidence="2 10 12">Catalyzes the transfer of a dimethylallyl group onto the adenine at position 37 in tRNAs that read codons beginning with uridine, leading to the formation of N6-(dimethylallyl)adenosine (i(6)A).</text>
</comment>
<feature type="region of interest" description="Interaction with substrate tRNA" evidence="10">
    <location>
        <begin position="39"/>
        <end position="42"/>
    </location>
</feature>
<keyword evidence="8 10" id="KW-0460">Magnesium</keyword>
<dbReference type="PATRIC" id="fig|1127699.3.peg.1716"/>
<protein>
    <recommendedName>
        <fullName evidence="10">tRNA dimethylallyltransferase</fullName>
        <ecNumber evidence="10">2.5.1.75</ecNumber>
    </recommendedName>
    <alternativeName>
        <fullName evidence="10">Dimethylallyl diphosphate:tRNA dimethylallyltransferase</fullName>
        <shortName evidence="10">DMAPP:tRNA dimethylallyltransferase</shortName>
        <shortName evidence="10">DMATase</shortName>
    </alternativeName>
    <alternativeName>
        <fullName evidence="10">Isopentenyl-diphosphate:tRNA isopentenyltransferase</fullName>
        <shortName evidence="10">IPP transferase</shortName>
        <shortName evidence="10">IPPT</shortName>
        <shortName evidence="10">IPTase</shortName>
    </alternativeName>
</protein>
<gene>
    <name evidence="10" type="primary">miaA</name>
    <name evidence="14" type="ORF">HMPREF9151_01866</name>
</gene>
<reference evidence="14 15" key="1">
    <citation type="submission" date="2012-05" db="EMBL/GenBank/DDBJ databases">
        <authorList>
            <person name="Weinstock G."/>
            <person name="Sodergren E."/>
            <person name="Lobos E.A."/>
            <person name="Fulton L."/>
            <person name="Fulton R."/>
            <person name="Courtney L."/>
            <person name="Fronick C."/>
            <person name="O'Laughlin M."/>
            <person name="Godfrey J."/>
            <person name="Wilson R.M."/>
            <person name="Miner T."/>
            <person name="Farmer C."/>
            <person name="Delehaunty K."/>
            <person name="Cordes M."/>
            <person name="Minx P."/>
            <person name="Tomlinson C."/>
            <person name="Chen J."/>
            <person name="Wollam A."/>
            <person name="Pepin K.H."/>
            <person name="Bhonagiri V."/>
            <person name="Zhang X."/>
            <person name="Suruliraj S."/>
            <person name="Warren W."/>
            <person name="Mitreva M."/>
            <person name="Mardis E.R."/>
            <person name="Wilson R.K."/>
        </authorList>
    </citation>
    <scope>NUCLEOTIDE SEQUENCE [LARGE SCALE GENOMIC DNA]</scope>
    <source>
        <strain evidence="14 15">F0055</strain>
    </source>
</reference>
<dbReference type="OrthoDB" id="9776390at2"/>
<organism evidence="14 15">
    <name type="scientific">Hoylesella saccharolytica F0055</name>
    <dbReference type="NCBI Taxonomy" id="1127699"/>
    <lineage>
        <taxon>Bacteria</taxon>
        <taxon>Pseudomonadati</taxon>
        <taxon>Bacteroidota</taxon>
        <taxon>Bacteroidia</taxon>
        <taxon>Bacteroidales</taxon>
        <taxon>Prevotellaceae</taxon>
        <taxon>Hoylesella</taxon>
    </lineage>
</organism>
<dbReference type="EC" id="2.5.1.75" evidence="10"/>
<name>L1N6B1_9BACT</name>
<feature type="binding site" evidence="10">
    <location>
        <begin position="16"/>
        <end position="21"/>
    </location>
    <ligand>
        <name>substrate</name>
    </ligand>
</feature>
<evidence type="ECO:0000256" key="1">
    <source>
        <dbReference type="ARBA" id="ARBA00001946"/>
    </source>
</evidence>
<evidence type="ECO:0000256" key="6">
    <source>
        <dbReference type="ARBA" id="ARBA00022741"/>
    </source>
</evidence>
<dbReference type="SUPFAM" id="SSF52540">
    <property type="entry name" value="P-loop containing nucleoside triphosphate hydrolases"/>
    <property type="match status" value="2"/>
</dbReference>
<dbReference type="HOGENOM" id="CLU_032616_0_1_10"/>
<keyword evidence="15" id="KW-1185">Reference proteome</keyword>
<dbReference type="PANTHER" id="PTHR11088:SF60">
    <property type="entry name" value="TRNA DIMETHYLALLYLTRANSFERASE"/>
    <property type="match status" value="1"/>
</dbReference>
<comment type="similarity">
    <text evidence="3 10 13">Belongs to the IPP transferase family.</text>
</comment>
<comment type="caution">
    <text evidence="14">The sequence shown here is derived from an EMBL/GenBank/DDBJ whole genome shotgun (WGS) entry which is preliminary data.</text>
</comment>
<dbReference type="Gene3D" id="1.10.20.140">
    <property type="match status" value="1"/>
</dbReference>
<proteinExistence type="inferred from homology"/>
<evidence type="ECO:0000256" key="5">
    <source>
        <dbReference type="ARBA" id="ARBA00022694"/>
    </source>
</evidence>